<dbReference type="InterPro" id="IPR036397">
    <property type="entry name" value="RNaseH_sf"/>
</dbReference>
<dbReference type="Pfam" id="PF03372">
    <property type="entry name" value="Exo_endo_phos"/>
    <property type="match status" value="1"/>
</dbReference>
<dbReference type="InterPro" id="IPR043502">
    <property type="entry name" value="DNA/RNA_pol_sf"/>
</dbReference>
<evidence type="ECO:0000313" key="5">
    <source>
        <dbReference type="Proteomes" id="UP000184267"/>
    </source>
</evidence>
<dbReference type="EMBL" id="MNAD01000453">
    <property type="protein sequence ID" value="OJT12697.1"/>
    <property type="molecule type" value="Genomic_DNA"/>
</dbReference>
<dbReference type="InterPro" id="IPR000477">
    <property type="entry name" value="RT_dom"/>
</dbReference>
<dbReference type="GO" id="GO:0004523">
    <property type="term" value="F:RNA-DNA hybrid ribonuclease activity"/>
    <property type="evidence" value="ECO:0007669"/>
    <property type="project" value="InterPro"/>
</dbReference>
<evidence type="ECO:0000259" key="2">
    <source>
        <dbReference type="PROSITE" id="PS50878"/>
    </source>
</evidence>
<name>A0A1M2VYM2_TRAPU</name>
<dbReference type="PROSITE" id="PS50878">
    <property type="entry name" value="RT_POL"/>
    <property type="match status" value="1"/>
</dbReference>
<dbReference type="Gene3D" id="3.30.420.10">
    <property type="entry name" value="Ribonuclease H-like superfamily/Ribonuclease H"/>
    <property type="match status" value="1"/>
</dbReference>
<protein>
    <submittedName>
        <fullName evidence="4">Transposon TX1 uncharacterized 149 kDa protein</fullName>
    </submittedName>
</protein>
<dbReference type="SUPFAM" id="SSF56219">
    <property type="entry name" value="DNase I-like"/>
    <property type="match status" value="1"/>
</dbReference>
<feature type="region of interest" description="Disordered" evidence="1">
    <location>
        <begin position="1"/>
        <end position="89"/>
    </location>
</feature>
<dbReference type="SUPFAM" id="SSF53098">
    <property type="entry name" value="Ribonuclease H-like"/>
    <property type="match status" value="1"/>
</dbReference>
<dbReference type="STRING" id="154538.A0A1M2VYM2"/>
<organism evidence="4 5">
    <name type="scientific">Trametes pubescens</name>
    <name type="common">White-rot fungus</name>
    <dbReference type="NCBI Taxonomy" id="154538"/>
    <lineage>
        <taxon>Eukaryota</taxon>
        <taxon>Fungi</taxon>
        <taxon>Dikarya</taxon>
        <taxon>Basidiomycota</taxon>
        <taxon>Agaricomycotina</taxon>
        <taxon>Agaricomycetes</taxon>
        <taxon>Polyporales</taxon>
        <taxon>Polyporaceae</taxon>
        <taxon>Trametes</taxon>
    </lineage>
</organism>
<evidence type="ECO:0000259" key="3">
    <source>
        <dbReference type="PROSITE" id="PS50879"/>
    </source>
</evidence>
<reference evidence="4 5" key="1">
    <citation type="submission" date="2016-10" db="EMBL/GenBank/DDBJ databases">
        <title>Genome sequence of the basidiomycete white-rot fungus Trametes pubescens.</title>
        <authorList>
            <person name="Makela M.R."/>
            <person name="Granchi Z."/>
            <person name="Peng M."/>
            <person name="De Vries R.P."/>
            <person name="Grigoriev I."/>
            <person name="Riley R."/>
            <person name="Hilden K."/>
        </authorList>
    </citation>
    <scope>NUCLEOTIDE SEQUENCE [LARGE SCALE GENOMIC DNA]</scope>
    <source>
        <strain evidence="4 5">FBCC735</strain>
    </source>
</reference>
<sequence>MHPTVNGIMRLDGARGTGCPSANSGLNDRSDEHGGSAEAPQPPEQTQRREECRSEGQDMQLPPTPDAGLGLQEQSARRRKKKTKEERLAQKTAVRVASLNINGFGCLVSDHPNNKWGKAYRMMSEQRIGVLLLQETHLTEQRVSELHRMFAKRIKIFHSAHESAPSQKEGVAVVLNRKIISADGAKAIEIVPGRAIQLTLKWRGGDARHILCVYAPTSEGAQERCAFFQQVTEYYRSHTALPRPHLMAGDFNTVEDVIDRAPMTGQHDPSTNDLDELKRELGLMLTDGWRATYPTRRDFTFHRGSGEAATMSRLDRIYVAESILPWARGWTIAEPGVRTDHSLVSVLLTTPNAPKVGKGRPVFPLHLLKDKKLAGQMKLRGQQALQELRRTITEGRTEQMNPQTILATLKRDWLDLARTRERQTVPQLVREIAEVEKLLKAAKGTGSELSTEQQGEVAALTETLRKMMEKRYKQLQQKSRAKHRIEGESPTKYWTRLHKESAPRELITAFEREGMRTPEGEKVYEVDPKKMAEMAKQHHDNIQKDDDSVTGPMQRESDIRAALESLSAKVTDDQACVMAARIDRDECEMALKFAKTGTAPGLDGIQYEVWKAMHARFVEDSRHRDRSTCDVLALIQAALNDIQDNGVCATTGFAEGWMSPIYKEKGDRAQVVNYRPITLLNTDYKLLSKVLAMRLAMVAPDIVHPAQAGFVPGRRLRNHTQLARMMLTWAEAREVNGAIVALDQEKAYDKISHDYLWRVLERVGIPDGFIAIVKSLYANAVTSVVINGVTSEVYKIYRGVRQGDPLSCLLFDLAIEPLSAMIRSSEIKGFNIPNCPTALKATLFADDTTVYLSSEDDFATLQAVLDTWCSAAKARFNIKKTEIIPIGTKEHRKKMADTYRATGAWENYPEGVRVAAEGEAVRILGAFFGNGVEQCAVWTPKLAKVEGVIQRWKRSPSTQEGRKQATQMMIGGMTQFLVDVQRMPDYILKRFVRMIRDYLWDDRHHIPVSMEHTYLPIERGGLGLLDLETRNEAIDIMWLKDYLALGLARPLWAHVADDLFTYHVPKEVHPKEPSSRVNTFLQHWSPKTRGLGPELRALVTTAKKFGLRQEGLAFSRNILRDMPVWDHAHSDPRAARRLSAKSVVVNCLKRNHKIATVGQCEDLAGKLTGNGHQPTQRCVCRNCEEQIVRTRCGNPHRCYVRAKQLLDLLPPKWDPRGEHPEDYEEMNVTDLEREMDAKVFDRTVTTTGSLADTFRIFTDGDPVCNERLNMRLETVEEIMTVATDGSCLRNGDRDAIAGVGVFVGENDPSNISIRMPGNLPQSNQTAEMAAIASAARLRRPNAALVLETDSKTSMQSVTELRRKQEDSGYILQKNAHLTRLAVACMRARQTHIALRWVKGHNGEPRNEAADKLAGDGARQAQPGVLDCGIPAALRVSGAKLSTMTQRLAYRAIRAQKQTKIEPRPSTARNITEVQEDLAAAYGRNVTEEGIWSSLRKDHVTRECRQFLWKSLHDAFMVGRNWMRPKMSAELQERATCKKCGTVESMKHILLECDAVGRKQIWELLRKLWLSTGGEWREPTWGIALGAACATFGEGMDTRNTNMEDRWTILCSESVYLIWKMRCQRVIQNDGREFTPNEVVNAWYATLNKRLDLDRRSAHPAFGKRALKQERVEMIWAPVVDGSRTLPTNWVLQYEVLVGIRKGIDP</sequence>
<dbReference type="PANTHER" id="PTHR19446">
    <property type="entry name" value="REVERSE TRANSCRIPTASES"/>
    <property type="match status" value="1"/>
</dbReference>
<dbReference type="Proteomes" id="UP000184267">
    <property type="component" value="Unassembled WGS sequence"/>
</dbReference>
<dbReference type="Pfam" id="PF00078">
    <property type="entry name" value="RVT_1"/>
    <property type="match status" value="1"/>
</dbReference>
<dbReference type="InterPro" id="IPR002156">
    <property type="entry name" value="RNaseH_domain"/>
</dbReference>
<dbReference type="PROSITE" id="PS50879">
    <property type="entry name" value="RNASE_H_1"/>
    <property type="match status" value="1"/>
</dbReference>
<dbReference type="CDD" id="cd01650">
    <property type="entry name" value="RT_nLTR_like"/>
    <property type="match status" value="1"/>
</dbReference>
<feature type="domain" description="Reverse transcriptase" evidence="2">
    <location>
        <begin position="642"/>
        <end position="910"/>
    </location>
</feature>
<dbReference type="InterPro" id="IPR036691">
    <property type="entry name" value="Endo/exonu/phosph_ase_sf"/>
</dbReference>
<evidence type="ECO:0000256" key="1">
    <source>
        <dbReference type="SAM" id="MobiDB-lite"/>
    </source>
</evidence>
<dbReference type="CDD" id="cd09076">
    <property type="entry name" value="L1-EN"/>
    <property type="match status" value="1"/>
</dbReference>
<comment type="caution">
    <text evidence="4">The sequence shown here is derived from an EMBL/GenBank/DDBJ whole genome shotgun (WGS) entry which is preliminary data.</text>
</comment>
<dbReference type="InterPro" id="IPR005135">
    <property type="entry name" value="Endo/exonuclease/phosphatase"/>
</dbReference>
<dbReference type="SUPFAM" id="SSF56672">
    <property type="entry name" value="DNA/RNA polymerases"/>
    <property type="match status" value="1"/>
</dbReference>
<feature type="domain" description="RNase H type-1" evidence="3">
    <location>
        <begin position="1275"/>
        <end position="1418"/>
    </location>
</feature>
<proteinExistence type="predicted"/>
<accession>A0A1M2VYM2</accession>
<gene>
    <name evidence="4" type="ORF">TRAPUB_10725</name>
</gene>
<dbReference type="GO" id="GO:0003676">
    <property type="term" value="F:nucleic acid binding"/>
    <property type="evidence" value="ECO:0007669"/>
    <property type="project" value="InterPro"/>
</dbReference>
<evidence type="ECO:0000313" key="4">
    <source>
        <dbReference type="EMBL" id="OJT12697.1"/>
    </source>
</evidence>
<dbReference type="Gene3D" id="3.60.10.10">
    <property type="entry name" value="Endonuclease/exonuclease/phosphatase"/>
    <property type="match status" value="1"/>
</dbReference>
<dbReference type="InterPro" id="IPR012337">
    <property type="entry name" value="RNaseH-like_sf"/>
</dbReference>
<feature type="compositionally biased region" description="Basic and acidic residues" evidence="1">
    <location>
        <begin position="46"/>
        <end position="56"/>
    </location>
</feature>
<dbReference type="OrthoDB" id="2751000at2759"/>
<keyword evidence="5" id="KW-1185">Reference proteome</keyword>
<dbReference type="Pfam" id="PF00075">
    <property type="entry name" value="RNase_H"/>
    <property type="match status" value="1"/>
</dbReference>